<dbReference type="EMBL" id="BPWL01000006">
    <property type="protein sequence ID" value="GJJ11645.1"/>
    <property type="molecule type" value="Genomic_DNA"/>
</dbReference>
<reference evidence="1" key="1">
    <citation type="submission" date="2021-10" db="EMBL/GenBank/DDBJ databases">
        <title>De novo Genome Assembly of Clathrus columnatus (Basidiomycota, Fungi) Using Illumina and Nanopore Sequence Data.</title>
        <authorList>
            <person name="Ogiso-Tanaka E."/>
            <person name="Itagaki H."/>
            <person name="Hosoya T."/>
            <person name="Hosaka K."/>
        </authorList>
    </citation>
    <scope>NUCLEOTIDE SEQUENCE</scope>
    <source>
        <strain evidence="1">MO-923</strain>
    </source>
</reference>
<dbReference type="Proteomes" id="UP001050691">
    <property type="component" value="Unassembled WGS sequence"/>
</dbReference>
<evidence type="ECO:0000313" key="2">
    <source>
        <dbReference type="Proteomes" id="UP001050691"/>
    </source>
</evidence>
<organism evidence="1 2">
    <name type="scientific">Clathrus columnatus</name>
    <dbReference type="NCBI Taxonomy" id="1419009"/>
    <lineage>
        <taxon>Eukaryota</taxon>
        <taxon>Fungi</taxon>
        <taxon>Dikarya</taxon>
        <taxon>Basidiomycota</taxon>
        <taxon>Agaricomycotina</taxon>
        <taxon>Agaricomycetes</taxon>
        <taxon>Phallomycetidae</taxon>
        <taxon>Phallales</taxon>
        <taxon>Clathraceae</taxon>
        <taxon>Clathrus</taxon>
    </lineage>
</organism>
<keyword evidence="2" id="KW-1185">Reference proteome</keyword>
<sequence>MILNDFKVVQTNTLAFIAFFKTRSSSYNTLVPGVYKFGLDTLRDLFNSLSSALATVDPSSIPPGTIQQLQSSVASSATL</sequence>
<comment type="caution">
    <text evidence="1">The sequence shown here is derived from an EMBL/GenBank/DDBJ whole genome shotgun (WGS) entry which is preliminary data.</text>
</comment>
<name>A0AAV5AFG2_9AGAM</name>
<proteinExistence type="predicted"/>
<gene>
    <name evidence="1" type="ORF">Clacol_005881</name>
</gene>
<dbReference type="AlphaFoldDB" id="A0AAV5AFG2"/>
<protein>
    <submittedName>
        <fullName evidence="1">Uncharacterized protein</fullName>
    </submittedName>
</protein>
<accession>A0AAV5AFG2</accession>
<evidence type="ECO:0000313" key="1">
    <source>
        <dbReference type="EMBL" id="GJJ11645.1"/>
    </source>
</evidence>